<keyword evidence="2" id="KW-1185">Reference proteome</keyword>
<evidence type="ECO:0000313" key="1">
    <source>
        <dbReference type="EMBL" id="CDL74025.1"/>
    </source>
</evidence>
<accession>A0A060QNT1</accession>
<dbReference type="KEGG" id="vg:19685200"/>
<name>A0A060QNT1_9CAUD</name>
<organism evidence="1 2">
    <name type="scientific">Streptococcus phage DCC1738</name>
    <dbReference type="NCBI Taxonomy" id="1448273"/>
    <lineage>
        <taxon>Viruses</taxon>
        <taxon>Duplodnaviria</taxon>
        <taxon>Heunggongvirae</taxon>
        <taxon>Uroviricota</taxon>
        <taxon>Caudoviricetes</taxon>
        <taxon>Ferrettivirinae</taxon>
        <taxon>Hinxtonvirus</taxon>
        <taxon>Hinxtonvirus DCC1738</taxon>
    </lineage>
</organism>
<sequence length="116" mass="13042">MAQLTINGVAVKPPKSFQVGIQDIDGETGRNANGDMVRDRITTKRKLDCEWGMMTQGEISQLLHAVSSKFFEVSYPDPMDGQVTKTFYVGDRTAPSYTFTEKFKPWSGAKFNLVER</sequence>
<dbReference type="Pfam" id="PF20458">
    <property type="entry name" value="DUF6711"/>
    <property type="match status" value="1"/>
</dbReference>
<reference evidence="1 2" key="1">
    <citation type="journal article" date="2014" name="BMC Biol.">
        <title>Variable recombination dynamics during the emergence, transmission and 'disarming' of a multidrug-resistant pneumococcal clone.</title>
        <authorList>
            <person name="Croucher N.J."/>
            <person name="Hanage W.P."/>
            <person name="Harris S.R."/>
            <person name="McGee L."/>
            <person name="van der Linden M."/>
            <person name="de Lencastre H."/>
            <person name="Sa-Leao R."/>
            <person name="Song J.H."/>
            <person name="Ko K.S."/>
            <person name="Beall B."/>
            <person name="Klugman K.P."/>
            <person name="Parkhill J."/>
            <person name="Tomasz A."/>
            <person name="Kristinsson K.G."/>
            <person name="Bentley S.D."/>
        </authorList>
    </citation>
    <scope>NUCLEOTIDE SEQUENCE [LARGE SCALE GENOMIC DNA]</scope>
</reference>
<dbReference type="InterPro" id="IPR046557">
    <property type="entry name" value="DUF6711"/>
</dbReference>
<dbReference type="EMBL" id="HG799497">
    <property type="protein sequence ID" value="CDL74025.1"/>
    <property type="molecule type" value="Genomic_DNA"/>
</dbReference>
<dbReference type="OrthoDB" id="14266at10239"/>
<dbReference type="RefSeq" id="YP_009043179.1">
    <property type="nucleotide sequence ID" value="NC_024361.1"/>
</dbReference>
<protein>
    <submittedName>
        <fullName evidence="1">Phage protein</fullName>
    </submittedName>
</protein>
<proteinExistence type="predicted"/>
<dbReference type="Proteomes" id="UP000203604">
    <property type="component" value="Segment"/>
</dbReference>
<dbReference type="GeneID" id="19685200"/>
<evidence type="ECO:0000313" key="2">
    <source>
        <dbReference type="Proteomes" id="UP000203604"/>
    </source>
</evidence>